<comment type="similarity">
    <text evidence="3 8">Belongs to the class-V pyridoxal-phosphate-dependent aminotransferase family. Csd subfamily.</text>
</comment>
<dbReference type="GO" id="GO:0031071">
    <property type="term" value="F:cysteine desulfurase activity"/>
    <property type="evidence" value="ECO:0007669"/>
    <property type="project" value="UniProtKB-UniRule"/>
</dbReference>
<dbReference type="AlphaFoldDB" id="A0AAQ0J7Z4"/>
<dbReference type="Proteomes" id="UP000825134">
    <property type="component" value="Chromosome"/>
</dbReference>
<proteinExistence type="inferred from homology"/>
<protein>
    <recommendedName>
        <fullName evidence="8">Cysteine desulfurase</fullName>
        <ecNumber evidence="8">2.8.1.7</ecNumber>
    </recommendedName>
</protein>
<evidence type="ECO:0000313" key="10">
    <source>
        <dbReference type="EMBL" id="QHP82940.1"/>
    </source>
</evidence>
<evidence type="ECO:0000313" key="12">
    <source>
        <dbReference type="Proteomes" id="UP000512184"/>
    </source>
</evidence>
<keyword evidence="12" id="KW-1185">Reference proteome</keyword>
<evidence type="ECO:0000313" key="13">
    <source>
        <dbReference type="Proteomes" id="UP000825134"/>
    </source>
</evidence>
<feature type="domain" description="Aminotransferase class V" evidence="9">
    <location>
        <begin position="19"/>
        <end position="386"/>
    </location>
</feature>
<dbReference type="InterPro" id="IPR016454">
    <property type="entry name" value="Cysteine_dSase"/>
</dbReference>
<comment type="cofactor">
    <cofactor evidence="1 7">
        <name>pyridoxal 5'-phosphate</name>
        <dbReference type="ChEBI" id="CHEBI:597326"/>
    </cofactor>
</comment>
<dbReference type="PIRSF" id="PIRSF005572">
    <property type="entry name" value="NifS"/>
    <property type="match status" value="1"/>
</dbReference>
<accession>A0AAQ0J7Z4</accession>
<evidence type="ECO:0000259" key="9">
    <source>
        <dbReference type="Pfam" id="PF00266"/>
    </source>
</evidence>
<gene>
    <name evidence="11" type="primary">sufS</name>
    <name evidence="10" type="ORF">Chls_065</name>
    <name evidence="11" type="ORF">INQ84_01510</name>
</gene>
<comment type="function">
    <text evidence="2 8">Catalyzes the removal of elemental sulfur and selenium atoms from L-cysteine, L-cystine, L-selenocysteine, and L-selenocystine to produce L-alanine.</text>
</comment>
<reference evidence="10 12" key="1">
    <citation type="submission" date="2019-01" db="EMBL/GenBank/DDBJ databases">
        <title>Whole genome sequencing and annotation enables comparative genome analysis that reveals unique features of the Chlamydia suis R19 Genome.</title>
        <authorList>
            <person name="Dimond Z.E."/>
        </authorList>
    </citation>
    <scope>NUCLEOTIDE SEQUENCE [LARGE SCALE GENOMIC DNA]</scope>
    <source>
        <strain evidence="10 12">R19</strain>
    </source>
</reference>
<evidence type="ECO:0000256" key="4">
    <source>
        <dbReference type="ARBA" id="ARBA00022679"/>
    </source>
</evidence>
<dbReference type="NCBIfam" id="TIGR01979">
    <property type="entry name" value="sufS"/>
    <property type="match status" value="1"/>
</dbReference>
<evidence type="ECO:0000256" key="3">
    <source>
        <dbReference type="ARBA" id="ARBA00010447"/>
    </source>
</evidence>
<dbReference type="GO" id="GO:0030170">
    <property type="term" value="F:pyridoxal phosphate binding"/>
    <property type="evidence" value="ECO:0007669"/>
    <property type="project" value="UniProtKB-UniRule"/>
</dbReference>
<dbReference type="EC" id="2.8.1.7" evidence="8"/>
<dbReference type="Pfam" id="PF00266">
    <property type="entry name" value="Aminotran_5"/>
    <property type="match status" value="1"/>
</dbReference>
<dbReference type="InterPro" id="IPR015422">
    <property type="entry name" value="PyrdxlP-dep_Trfase_small"/>
</dbReference>
<dbReference type="InterPro" id="IPR015424">
    <property type="entry name" value="PyrdxlP-dep_Trfase"/>
</dbReference>
<evidence type="ECO:0000256" key="8">
    <source>
        <dbReference type="RuleBase" id="RU004506"/>
    </source>
</evidence>
<evidence type="ECO:0000256" key="7">
    <source>
        <dbReference type="RuleBase" id="RU004504"/>
    </source>
</evidence>
<evidence type="ECO:0000313" key="11">
    <source>
        <dbReference type="EMBL" id="QYC74662.1"/>
    </source>
</evidence>
<dbReference type="SUPFAM" id="SSF53383">
    <property type="entry name" value="PLP-dependent transferases"/>
    <property type="match status" value="1"/>
</dbReference>
<evidence type="ECO:0000256" key="6">
    <source>
        <dbReference type="ARBA" id="ARBA00050776"/>
    </source>
</evidence>
<dbReference type="EMBL" id="CP035278">
    <property type="protein sequence ID" value="QHP82940.1"/>
    <property type="molecule type" value="Genomic_DNA"/>
</dbReference>
<dbReference type="Proteomes" id="UP000512184">
    <property type="component" value="Chromosome"/>
</dbReference>
<dbReference type="InterPro" id="IPR020578">
    <property type="entry name" value="Aminotrans_V_PyrdxlP_BS"/>
</dbReference>
<dbReference type="RefSeq" id="WP_080122571.1">
    <property type="nucleotide sequence ID" value="NZ_CP035278.1"/>
</dbReference>
<dbReference type="InterPro" id="IPR010970">
    <property type="entry name" value="Cys_dSase_SufS"/>
</dbReference>
<dbReference type="Gene3D" id="3.90.1150.10">
    <property type="entry name" value="Aspartate Aminotransferase, domain 1"/>
    <property type="match status" value="1"/>
</dbReference>
<sequence length="400" mass="43623">MYNVKKDFPIFKKQKDPYVYLDSAATTHKPQCVIDAVTDYYSSAYATVNRAIYSTSHDVSVAHWEVRSKVSAWIGAQYDQEIVFTKGTTSSLNLLAIAANDSWLAGGTVVISEAEHHANLLSWEIACRRSGATVKTVRVDDEGMVDLNHLEQLLKQGVQLVSLAHVNNVSGAVLPLQETAFLVHRYGALFAVDGAQGVGKGPLHLSEWDVDFYAFSGHKLYAPTGIGVLYGKKELLESLPPVEGGGDMVVIYHSEASMYQQPPLRFEAGTPHIAGALGLGAAIDYLQGLPFSMEDHLTGLTDFLYEQLLTLPNIQIVGPRKGALRGSLCSIKVPNMQASDLGFLLDGRGIAVRSGHQCSQSAMARWDLGHVLRASLGIYSDRQDILLFVEALEEIIRSCC</sequence>
<dbReference type="InterPro" id="IPR015421">
    <property type="entry name" value="PyrdxlP-dep_Trfase_major"/>
</dbReference>
<dbReference type="CDD" id="cd06453">
    <property type="entry name" value="SufS_like"/>
    <property type="match status" value="1"/>
</dbReference>
<dbReference type="PROSITE" id="PS00595">
    <property type="entry name" value="AA_TRANSFER_CLASS_5"/>
    <property type="match status" value="1"/>
</dbReference>
<dbReference type="PANTHER" id="PTHR43586">
    <property type="entry name" value="CYSTEINE DESULFURASE"/>
    <property type="match status" value="1"/>
</dbReference>
<name>A0AAQ0J7Z4_9CHLA</name>
<comment type="catalytic activity">
    <reaction evidence="6 8">
        <text>(sulfur carrier)-H + L-cysteine = (sulfur carrier)-SH + L-alanine</text>
        <dbReference type="Rhea" id="RHEA:43892"/>
        <dbReference type="Rhea" id="RHEA-COMP:14737"/>
        <dbReference type="Rhea" id="RHEA-COMP:14739"/>
        <dbReference type="ChEBI" id="CHEBI:29917"/>
        <dbReference type="ChEBI" id="CHEBI:35235"/>
        <dbReference type="ChEBI" id="CHEBI:57972"/>
        <dbReference type="ChEBI" id="CHEBI:64428"/>
        <dbReference type="EC" id="2.8.1.7"/>
    </reaction>
</comment>
<dbReference type="PANTHER" id="PTHR43586:SF8">
    <property type="entry name" value="CYSTEINE DESULFURASE 1, CHLOROPLASTIC"/>
    <property type="match status" value="1"/>
</dbReference>
<keyword evidence="4 8" id="KW-0808">Transferase</keyword>
<organism evidence="11 13">
    <name type="scientific">Chlamydia suis</name>
    <dbReference type="NCBI Taxonomy" id="83559"/>
    <lineage>
        <taxon>Bacteria</taxon>
        <taxon>Pseudomonadati</taxon>
        <taxon>Chlamydiota</taxon>
        <taxon>Chlamydiia</taxon>
        <taxon>Chlamydiales</taxon>
        <taxon>Chlamydiaceae</taxon>
        <taxon>Chlamydia/Chlamydophila group</taxon>
        <taxon>Chlamydia</taxon>
    </lineage>
</organism>
<evidence type="ECO:0000256" key="2">
    <source>
        <dbReference type="ARBA" id="ARBA00002824"/>
    </source>
</evidence>
<dbReference type="Gene3D" id="3.40.640.10">
    <property type="entry name" value="Type I PLP-dependent aspartate aminotransferase-like (Major domain)"/>
    <property type="match status" value="1"/>
</dbReference>
<keyword evidence="5 8" id="KW-0663">Pyridoxal phosphate</keyword>
<reference evidence="11" key="2">
    <citation type="journal article" date="2021" name="Front. Microbiol.">
        <title>Generation of Tetracycline and Rifamycin Resistant Chlamydia Suis Recombinants.</title>
        <authorList>
            <person name="Marti H."/>
            <person name="Bommana S."/>
            <person name="Read T.D."/>
            <person name="Pesch T."/>
            <person name="Prahauser B."/>
            <person name="Dean D."/>
            <person name="Borel N."/>
        </authorList>
    </citation>
    <scope>NUCLEOTIDE SEQUENCE</scope>
    <source>
        <strain evidence="11">208.1</strain>
    </source>
</reference>
<dbReference type="EMBL" id="CP063185">
    <property type="protein sequence ID" value="QYC74662.1"/>
    <property type="molecule type" value="Genomic_DNA"/>
</dbReference>
<evidence type="ECO:0000256" key="5">
    <source>
        <dbReference type="ARBA" id="ARBA00022898"/>
    </source>
</evidence>
<dbReference type="GO" id="GO:0006534">
    <property type="term" value="P:cysteine metabolic process"/>
    <property type="evidence" value="ECO:0007669"/>
    <property type="project" value="UniProtKB-UniRule"/>
</dbReference>
<evidence type="ECO:0000256" key="1">
    <source>
        <dbReference type="ARBA" id="ARBA00001933"/>
    </source>
</evidence>
<dbReference type="InterPro" id="IPR000192">
    <property type="entry name" value="Aminotrans_V_dom"/>
</dbReference>